<gene>
    <name evidence="2" type="ORF">STRIP9103_00454</name>
</gene>
<protein>
    <submittedName>
        <fullName evidence="2">Uncharacterized protein</fullName>
    </submittedName>
</protein>
<feature type="compositionally biased region" description="Low complexity" evidence="1">
    <location>
        <begin position="20"/>
        <end position="36"/>
    </location>
</feature>
<proteinExistence type="predicted"/>
<dbReference type="EMBL" id="AEJC01000507">
    <property type="protein sequence ID" value="EKX62568.1"/>
    <property type="molecule type" value="Genomic_DNA"/>
</dbReference>
<dbReference type="Proteomes" id="UP000010411">
    <property type="component" value="Unassembled WGS sequence"/>
</dbReference>
<feature type="compositionally biased region" description="Basic and acidic residues" evidence="1">
    <location>
        <begin position="38"/>
        <end position="48"/>
    </location>
</feature>
<dbReference type="AlphaFoldDB" id="L1KQA7"/>
<name>L1KQA7_9ACTN</name>
<feature type="region of interest" description="Disordered" evidence="1">
    <location>
        <begin position="1"/>
        <end position="83"/>
    </location>
</feature>
<evidence type="ECO:0000256" key="1">
    <source>
        <dbReference type="SAM" id="MobiDB-lite"/>
    </source>
</evidence>
<reference evidence="2 3" key="1">
    <citation type="submission" date="2012-11" db="EMBL/GenBank/DDBJ databases">
        <authorList>
            <person name="Huguet-Tapia J.C."/>
            <person name="Durkin A.S."/>
            <person name="Pettis G.S."/>
            <person name="Badger J.H."/>
        </authorList>
    </citation>
    <scope>NUCLEOTIDE SEQUENCE [LARGE SCALE GENOMIC DNA]</scope>
    <source>
        <strain evidence="2 3">91-03</strain>
    </source>
</reference>
<keyword evidence="3" id="KW-1185">Reference proteome</keyword>
<evidence type="ECO:0000313" key="2">
    <source>
        <dbReference type="EMBL" id="EKX62568.1"/>
    </source>
</evidence>
<comment type="caution">
    <text evidence="2">The sequence shown here is derived from an EMBL/GenBank/DDBJ whole genome shotgun (WGS) entry which is preliminary data.</text>
</comment>
<evidence type="ECO:0000313" key="3">
    <source>
        <dbReference type="Proteomes" id="UP000010411"/>
    </source>
</evidence>
<accession>L1KQA7</accession>
<organism evidence="2 3">
    <name type="scientific">Streptomyces ipomoeae 91-03</name>
    <dbReference type="NCBI Taxonomy" id="698759"/>
    <lineage>
        <taxon>Bacteria</taxon>
        <taxon>Bacillati</taxon>
        <taxon>Actinomycetota</taxon>
        <taxon>Actinomycetes</taxon>
        <taxon>Kitasatosporales</taxon>
        <taxon>Streptomycetaceae</taxon>
        <taxon>Streptomyces</taxon>
    </lineage>
</organism>
<sequence length="83" mass="8959">MHGTHGAGERPRTRADPGPGRSAALAGAGSATTAARTGRRELAWKESEFTPWLNTSIRSRKPSRETSRPTTPRRLGTDSCLLM</sequence>